<proteinExistence type="predicted"/>
<gene>
    <name evidence="1" type="ORF">KPSA3_00873</name>
</gene>
<dbReference type="AlphaFoldDB" id="A0AAN4TJ77"/>
<comment type="caution">
    <text evidence="1">The sequence shown here is derived from an EMBL/GenBank/DDBJ whole genome shotgun (WGS) entry which is preliminary data.</text>
</comment>
<dbReference type="EMBL" id="BGKA01000025">
    <property type="protein sequence ID" value="GBH14957.1"/>
    <property type="molecule type" value="Genomic_DNA"/>
</dbReference>
<sequence length="45" mass="5192">MEPNPSQRPHRATIFIKIGSCIASAVEKLQKQQRMVYKECIHARP</sequence>
<accession>A0AAN4TJ77</accession>
<protein>
    <submittedName>
        <fullName evidence="1">Predicted flavoprotein CzcO associated with the cation diffusion facilitator CzcD</fullName>
    </submittedName>
</protein>
<name>A0AAN4TJ77_PSESF</name>
<evidence type="ECO:0000313" key="1">
    <source>
        <dbReference type="EMBL" id="GBH14957.1"/>
    </source>
</evidence>
<organism evidence="1 2">
    <name type="scientific">Pseudomonas syringae pv. actinidiae</name>
    <dbReference type="NCBI Taxonomy" id="103796"/>
    <lineage>
        <taxon>Bacteria</taxon>
        <taxon>Pseudomonadati</taxon>
        <taxon>Pseudomonadota</taxon>
        <taxon>Gammaproteobacteria</taxon>
        <taxon>Pseudomonadales</taxon>
        <taxon>Pseudomonadaceae</taxon>
        <taxon>Pseudomonas</taxon>
        <taxon>Pseudomonas syringae</taxon>
    </lineage>
</organism>
<evidence type="ECO:0000313" key="2">
    <source>
        <dbReference type="Proteomes" id="UP000248291"/>
    </source>
</evidence>
<reference evidence="1 2" key="1">
    <citation type="submission" date="2018-04" db="EMBL/GenBank/DDBJ databases">
        <title>Draft genome sequence of Pseudomonas syringae pv. actinidiae biovar 3 strains isolated from kiwifruit in Kagawa prefecture.</title>
        <authorList>
            <person name="Tabuchi M."/>
            <person name="Saito M."/>
            <person name="Fujiwara S."/>
            <person name="Sasa N."/>
            <person name="Akimitsu K."/>
            <person name="Gomi K."/>
            <person name="Konishi-Sugita S."/>
            <person name="Hamano K."/>
            <person name="Kataoka I."/>
        </authorList>
    </citation>
    <scope>NUCLEOTIDE SEQUENCE [LARGE SCALE GENOMIC DNA]</scope>
    <source>
        <strain evidence="1 2">MAFF212211</strain>
    </source>
</reference>
<dbReference type="Proteomes" id="UP000248291">
    <property type="component" value="Unassembled WGS sequence"/>
</dbReference>